<dbReference type="SUPFAM" id="SSF55729">
    <property type="entry name" value="Acyl-CoA N-acyltransferases (Nat)"/>
    <property type="match status" value="1"/>
</dbReference>
<keyword evidence="2" id="KW-0012">Acyltransferase</keyword>
<gene>
    <name evidence="4" type="ORF">EEB11_03385</name>
</gene>
<dbReference type="RefSeq" id="WP_135429011.1">
    <property type="nucleotide sequence ID" value="NZ_RPEM01000002.1"/>
</dbReference>
<evidence type="ECO:0000256" key="2">
    <source>
        <dbReference type="ARBA" id="ARBA00023315"/>
    </source>
</evidence>
<evidence type="ECO:0000313" key="4">
    <source>
        <dbReference type="EMBL" id="TGD44634.1"/>
    </source>
</evidence>
<dbReference type="InterPro" id="IPR050832">
    <property type="entry name" value="Bact_Acetyltransf"/>
</dbReference>
<dbReference type="InterPro" id="IPR016181">
    <property type="entry name" value="Acyl_CoA_acyltransferase"/>
</dbReference>
<accession>A0ABY2KTC2</accession>
<protein>
    <submittedName>
        <fullName evidence="4">GNAT family N-acetyltransferase</fullName>
    </submittedName>
</protein>
<comment type="caution">
    <text evidence="4">The sequence shown here is derived from an EMBL/GenBank/DDBJ whole genome shotgun (WGS) entry which is preliminary data.</text>
</comment>
<dbReference type="PROSITE" id="PS51186">
    <property type="entry name" value="GNAT"/>
    <property type="match status" value="1"/>
</dbReference>
<dbReference type="EMBL" id="RPEM01000002">
    <property type="protein sequence ID" value="TGD44634.1"/>
    <property type="molecule type" value="Genomic_DNA"/>
</dbReference>
<feature type="domain" description="N-acetyltransferase" evidence="3">
    <location>
        <begin position="1"/>
        <end position="156"/>
    </location>
</feature>
<proteinExistence type="predicted"/>
<dbReference type="InterPro" id="IPR000182">
    <property type="entry name" value="GNAT_dom"/>
</dbReference>
<reference evidence="4 5" key="1">
    <citation type="submission" date="2018-11" db="EMBL/GenBank/DDBJ databases">
        <title>Tabrizicola sp. isolated from sediment of alpine lake.</title>
        <authorList>
            <person name="Liu Z."/>
        </authorList>
    </citation>
    <scope>NUCLEOTIDE SEQUENCE [LARGE SCALE GENOMIC DNA]</scope>
    <source>
        <strain evidence="4 5">DRYC-M-16</strain>
    </source>
</reference>
<evidence type="ECO:0000256" key="1">
    <source>
        <dbReference type="ARBA" id="ARBA00022679"/>
    </source>
</evidence>
<dbReference type="CDD" id="cd04301">
    <property type="entry name" value="NAT_SF"/>
    <property type="match status" value="1"/>
</dbReference>
<dbReference type="PANTHER" id="PTHR43877">
    <property type="entry name" value="AMINOALKYLPHOSPHONATE N-ACETYLTRANSFERASE-RELATED-RELATED"/>
    <property type="match status" value="1"/>
</dbReference>
<keyword evidence="1" id="KW-0808">Transferase</keyword>
<dbReference type="Proteomes" id="UP000297741">
    <property type="component" value="Unassembled WGS sequence"/>
</dbReference>
<dbReference type="Gene3D" id="3.40.630.30">
    <property type="match status" value="1"/>
</dbReference>
<dbReference type="Pfam" id="PF00583">
    <property type="entry name" value="Acetyltransf_1"/>
    <property type="match status" value="1"/>
</dbReference>
<sequence length="156" mass="16529">MMIRPAGPDDAPAMADLLNAIIAIGGTTAHEQPKSPDTVRHDYIDGPGTLTCVVAEEAGQILGWQAVDQHHGEVHIGTFVSPHTQAKGIGAQLFAQTRALCAAKGINEIFAAIRADNVPGLAYYARLGFTDVGAEPDYALVTGQVVGRIFRKLTLR</sequence>
<name>A0ABY2KTC2_9RHOB</name>
<evidence type="ECO:0000313" key="5">
    <source>
        <dbReference type="Proteomes" id="UP000297741"/>
    </source>
</evidence>
<keyword evidence="5" id="KW-1185">Reference proteome</keyword>
<evidence type="ECO:0000259" key="3">
    <source>
        <dbReference type="PROSITE" id="PS51186"/>
    </source>
</evidence>
<organism evidence="4 5">
    <name type="scientific">Pseudotabrizicola sediminis</name>
    <dbReference type="NCBI Taxonomy" id="2486418"/>
    <lineage>
        <taxon>Bacteria</taxon>
        <taxon>Pseudomonadati</taxon>
        <taxon>Pseudomonadota</taxon>
        <taxon>Alphaproteobacteria</taxon>
        <taxon>Rhodobacterales</taxon>
        <taxon>Paracoccaceae</taxon>
        <taxon>Pseudotabrizicola</taxon>
    </lineage>
</organism>